<dbReference type="InterPro" id="IPR013166">
    <property type="entry name" value="Citrate_lyase_ligase_C"/>
</dbReference>
<dbReference type="Pfam" id="PF08218">
    <property type="entry name" value="Citrate_ly_lig"/>
    <property type="match status" value="1"/>
</dbReference>
<dbReference type="PIRSF" id="PIRSF005751">
    <property type="entry name" value="Acet_citr_lig"/>
    <property type="match status" value="1"/>
</dbReference>
<gene>
    <name evidence="5" type="primary">citC</name>
    <name evidence="5" type="ORF">DX915_01370</name>
</gene>
<evidence type="ECO:0000259" key="4">
    <source>
        <dbReference type="PROSITE" id="PS51186"/>
    </source>
</evidence>
<comment type="caution">
    <text evidence="5">The sequence shown here is derived from an EMBL/GenBank/DDBJ whole genome shotgun (WGS) entry which is preliminary data.</text>
</comment>
<dbReference type="SMART" id="SM00764">
    <property type="entry name" value="Citrate_ly_lig"/>
    <property type="match status" value="1"/>
</dbReference>
<dbReference type="PROSITE" id="PS51186">
    <property type="entry name" value="GNAT"/>
    <property type="match status" value="1"/>
</dbReference>
<dbReference type="InterPro" id="IPR000182">
    <property type="entry name" value="GNAT_dom"/>
</dbReference>
<dbReference type="EMBL" id="QWKU01000001">
    <property type="protein sequence ID" value="RID94218.1"/>
    <property type="molecule type" value="Genomic_DNA"/>
</dbReference>
<dbReference type="InterPro" id="IPR016181">
    <property type="entry name" value="Acyl_CoA_acyltransferase"/>
</dbReference>
<protein>
    <recommendedName>
        <fullName evidence="3">[Citrate [pro-3S]-lyase] ligase</fullName>
        <ecNumber evidence="3">6.2.1.22</ecNumber>
    </recommendedName>
</protein>
<dbReference type="EC" id="6.2.1.22" evidence="3"/>
<evidence type="ECO:0000313" key="5">
    <source>
        <dbReference type="EMBL" id="RID94218.1"/>
    </source>
</evidence>
<keyword evidence="3 5" id="KW-0436">Ligase</keyword>
<evidence type="ECO:0000256" key="1">
    <source>
        <dbReference type="ARBA" id="ARBA00022741"/>
    </source>
</evidence>
<accession>A0ABX9M9D5</accession>
<comment type="function">
    <text evidence="3">Acetylation of prosthetic group (2-(5''-phosphoribosyl)-3'-dephosphocoenzyme-A) of the gamma subunit of citrate lyase.</text>
</comment>
<keyword evidence="2 3" id="KW-0067">ATP-binding</keyword>
<dbReference type="Proteomes" id="UP000266262">
    <property type="component" value="Unassembled WGS sequence"/>
</dbReference>
<dbReference type="SUPFAM" id="SSF55729">
    <property type="entry name" value="Acyl-CoA N-acyltransferases (Nat)"/>
    <property type="match status" value="1"/>
</dbReference>
<organism evidence="5 6">
    <name type="scientific">Dialister pneumosintes</name>
    <dbReference type="NCBI Taxonomy" id="39950"/>
    <lineage>
        <taxon>Bacteria</taxon>
        <taxon>Bacillati</taxon>
        <taxon>Bacillota</taxon>
        <taxon>Negativicutes</taxon>
        <taxon>Veillonellales</taxon>
        <taxon>Veillonellaceae</taxon>
        <taxon>Dialister</taxon>
    </lineage>
</organism>
<evidence type="ECO:0000313" key="6">
    <source>
        <dbReference type="Proteomes" id="UP000266262"/>
    </source>
</evidence>
<dbReference type="InterPro" id="IPR005216">
    <property type="entry name" value="Citrate_lyase_ligase"/>
</dbReference>
<dbReference type="RefSeq" id="WP_022513043.1">
    <property type="nucleotide sequence ID" value="NZ_QWKU01000001.1"/>
</dbReference>
<dbReference type="PANTHER" id="PTHR40599:SF1">
    <property type="entry name" value="[CITRATE [PRO-3S]-LYASE] LIGASE"/>
    <property type="match status" value="1"/>
</dbReference>
<dbReference type="Gene3D" id="3.40.50.620">
    <property type="entry name" value="HUPs"/>
    <property type="match status" value="1"/>
</dbReference>
<name>A0ABX9M9D5_9FIRM</name>
<keyword evidence="1 3" id="KW-0547">Nucleotide-binding</keyword>
<dbReference type="GO" id="GO:0008771">
    <property type="term" value="F:[citrate (pro-3S)-lyase] ligase activity"/>
    <property type="evidence" value="ECO:0007669"/>
    <property type="project" value="UniProtKB-EC"/>
</dbReference>
<dbReference type="NCBIfam" id="TIGR00124">
    <property type="entry name" value="cit_ly_ligase"/>
    <property type="match status" value="1"/>
</dbReference>
<feature type="domain" description="N-acetyltransferase" evidence="4">
    <location>
        <begin position="1"/>
        <end position="134"/>
    </location>
</feature>
<dbReference type="Gene3D" id="3.40.630.30">
    <property type="match status" value="1"/>
</dbReference>
<comment type="catalytic activity">
    <reaction evidence="3">
        <text>holo-[citrate lyase ACP] + acetate + ATP = acetyl-[citrate lyase ACP] + AMP + diphosphate</text>
        <dbReference type="Rhea" id="RHEA:23788"/>
        <dbReference type="Rhea" id="RHEA-COMP:10158"/>
        <dbReference type="Rhea" id="RHEA-COMP:13710"/>
        <dbReference type="ChEBI" id="CHEBI:30089"/>
        <dbReference type="ChEBI" id="CHEBI:30616"/>
        <dbReference type="ChEBI" id="CHEBI:33019"/>
        <dbReference type="ChEBI" id="CHEBI:82683"/>
        <dbReference type="ChEBI" id="CHEBI:137976"/>
        <dbReference type="ChEBI" id="CHEBI:456215"/>
        <dbReference type="EC" id="6.2.1.22"/>
    </reaction>
</comment>
<proteinExistence type="predicted"/>
<dbReference type="InterPro" id="IPR014729">
    <property type="entry name" value="Rossmann-like_a/b/a_fold"/>
</dbReference>
<reference evidence="5 6" key="1">
    <citation type="submission" date="2018-08" db="EMBL/GenBank/DDBJ databases">
        <title>Draft genome sequence of Dialister pneumosintes KCOM 1685.</title>
        <authorList>
            <person name="Kook J.-K."/>
            <person name="Park S.-N."/>
            <person name="Lim Y.K."/>
        </authorList>
    </citation>
    <scope>NUCLEOTIDE SEQUENCE [LARGE SCALE GENOMIC DNA]</scope>
    <source>
        <strain evidence="5 6">KCOM 1685</strain>
    </source>
</reference>
<evidence type="ECO:0000256" key="2">
    <source>
        <dbReference type="ARBA" id="ARBA00022840"/>
    </source>
</evidence>
<sequence length="373" mass="41553">MIIEREIYLTDPAEKAKVVEFLNGFGLTFTGNIEYTMGLFADGELVGTGSLGGRVMRDIAIKESFQHKGLTHRIIRNLKSESARRGIVGNQIFTKPQNVPVFEHMGFKCVAVAEPYAALLESGQDTLEEYLSRIRALLGSGEGKNRGALVMNCNPFTLGHRSLVEYAINNCDEVIIFAVQEDRSVFPFADRFTLIKQGVQDMKGVQVVSGGEYIISNATFPTYFIKGTEELSAQTTLDATIFATRIAPALNISVRFVGEEPTDKTTLAYNQAMKEVFSNNGIELKVIPRVQKGEQIISASAVRRALASNDMETIRRMVPKTTLTYFSSEAGKNVIERIKLEDKIKKLQEQEAQVVTKSIEKQKRPNKKLKRCP</sequence>
<keyword evidence="6" id="KW-1185">Reference proteome</keyword>
<dbReference type="PANTHER" id="PTHR40599">
    <property type="entry name" value="[CITRATE [PRO-3S]-LYASE] LIGASE"/>
    <property type="match status" value="1"/>
</dbReference>
<dbReference type="SUPFAM" id="SSF52374">
    <property type="entry name" value="Nucleotidylyl transferase"/>
    <property type="match status" value="1"/>
</dbReference>
<evidence type="ECO:0000256" key="3">
    <source>
        <dbReference type="PIRNR" id="PIRNR005751"/>
    </source>
</evidence>